<dbReference type="InterPro" id="IPR024079">
    <property type="entry name" value="MetalloPept_cat_dom_sf"/>
</dbReference>
<name>A0ABN7CAW0_9FLAO</name>
<reference evidence="1 2" key="1">
    <citation type="journal article" date="2020" name="Microbes Environ.">
        <title>Synthetic bacterial community of duckweed: a simple and stable system to study plant-microbe interactions.</title>
        <authorList>
            <person name="Ishizawa H."/>
            <person name="Tada M."/>
            <person name="Kuroda M."/>
            <person name="Inoue D."/>
            <person name="Futamata H."/>
            <person name="Ike M."/>
        </authorList>
    </citation>
    <scope>NUCLEOTIDE SEQUENCE [LARGE SCALE GENOMIC DNA]</scope>
    <source>
        <strain evidence="1 2">DW100</strain>
    </source>
</reference>
<evidence type="ECO:0008006" key="3">
    <source>
        <dbReference type="Google" id="ProtNLM"/>
    </source>
</evidence>
<protein>
    <recommendedName>
        <fullName evidence="3">Metallo-peptidase family M12B Reprolysin-like</fullName>
    </recommendedName>
</protein>
<accession>A0ABN7CAW0</accession>
<dbReference type="SUPFAM" id="SSF55486">
    <property type="entry name" value="Metalloproteases ('zincins'), catalytic domain"/>
    <property type="match status" value="1"/>
</dbReference>
<gene>
    <name evidence="1" type="ORF">CRDW_08210</name>
</gene>
<evidence type="ECO:0000313" key="1">
    <source>
        <dbReference type="EMBL" id="BEV03447.1"/>
    </source>
</evidence>
<dbReference type="RefSeq" id="WP_338614356.1">
    <property type="nucleotide sequence ID" value="NZ_AP029022.1"/>
</dbReference>
<dbReference type="Gene3D" id="3.40.390.10">
    <property type="entry name" value="Collagenase (Catalytic Domain)"/>
    <property type="match status" value="1"/>
</dbReference>
<sequence>MDNIKNFDIQYKVVTSMDDIGKNDHVLFIANEVKNGNGDALGKGQTPGRVSAVEAATIKNGTFNEVVKHEFGHNMGMIHSPNDKGLMRAEGTGQTSVAPYQRGAIVSRAIGSQKQVKTYSGGYSTSSVSEAKKFKQNNVVR</sequence>
<dbReference type="Proteomes" id="UP001380186">
    <property type="component" value="Chromosome"/>
</dbReference>
<organism evidence="1 2">
    <name type="scientific">Chryseobacterium gambrini</name>
    <dbReference type="NCBI Taxonomy" id="373672"/>
    <lineage>
        <taxon>Bacteria</taxon>
        <taxon>Pseudomonadati</taxon>
        <taxon>Bacteroidota</taxon>
        <taxon>Flavobacteriia</taxon>
        <taxon>Flavobacteriales</taxon>
        <taxon>Weeksellaceae</taxon>
        <taxon>Chryseobacterium group</taxon>
        <taxon>Chryseobacterium</taxon>
    </lineage>
</organism>
<dbReference type="EMBL" id="AP029022">
    <property type="protein sequence ID" value="BEV03447.1"/>
    <property type="molecule type" value="Genomic_DNA"/>
</dbReference>
<proteinExistence type="predicted"/>
<evidence type="ECO:0000313" key="2">
    <source>
        <dbReference type="Proteomes" id="UP001380186"/>
    </source>
</evidence>
<keyword evidence="2" id="KW-1185">Reference proteome</keyword>